<proteinExistence type="predicted"/>
<reference evidence="2" key="1">
    <citation type="journal article" date="2020" name="Stud. Mycol.">
        <title>101 Dothideomycetes genomes: a test case for predicting lifestyles and emergence of pathogens.</title>
        <authorList>
            <person name="Haridas S."/>
            <person name="Albert R."/>
            <person name="Binder M."/>
            <person name="Bloem J."/>
            <person name="Labutti K."/>
            <person name="Salamov A."/>
            <person name="Andreopoulos B."/>
            <person name="Baker S."/>
            <person name="Barry K."/>
            <person name="Bills G."/>
            <person name="Bluhm B."/>
            <person name="Cannon C."/>
            <person name="Castanera R."/>
            <person name="Culley D."/>
            <person name="Daum C."/>
            <person name="Ezra D."/>
            <person name="Gonzalez J."/>
            <person name="Henrissat B."/>
            <person name="Kuo A."/>
            <person name="Liang C."/>
            <person name="Lipzen A."/>
            <person name="Lutzoni F."/>
            <person name="Magnuson J."/>
            <person name="Mondo S."/>
            <person name="Nolan M."/>
            <person name="Ohm R."/>
            <person name="Pangilinan J."/>
            <person name="Park H.-J."/>
            <person name="Ramirez L."/>
            <person name="Alfaro M."/>
            <person name="Sun H."/>
            <person name="Tritt A."/>
            <person name="Yoshinaga Y."/>
            <person name="Zwiers L.-H."/>
            <person name="Turgeon B."/>
            <person name="Goodwin S."/>
            <person name="Spatafora J."/>
            <person name="Crous P."/>
            <person name="Grigoriev I."/>
        </authorList>
    </citation>
    <scope>NUCLEOTIDE SEQUENCE</scope>
    <source>
        <strain evidence="2">CBS 480.64</strain>
    </source>
</reference>
<feature type="region of interest" description="Disordered" evidence="1">
    <location>
        <begin position="178"/>
        <end position="203"/>
    </location>
</feature>
<evidence type="ECO:0000313" key="2">
    <source>
        <dbReference type="EMBL" id="KAF2858928.1"/>
    </source>
</evidence>
<name>A0A6A7BWR0_9PEZI</name>
<feature type="compositionally biased region" description="Low complexity" evidence="1">
    <location>
        <begin position="56"/>
        <end position="66"/>
    </location>
</feature>
<dbReference type="Proteomes" id="UP000799421">
    <property type="component" value="Unassembled WGS sequence"/>
</dbReference>
<sequence>MFSSKKKKQSVVSESGHRSPIQHHDDSEGLLAAEPERLETPTNWFKPRRTLSTLRSQSAQGQAASSHNPNFVKSVTAHTKQLTRRLSKAVLPKKEPFSAEIIPGSLVSHSGSMRVDLISLDEAQRRAAEGETPLSIGHPRPLDTITEDCAHNVPSHRYSSYDYSSFSGNPYYSSVYGNLYDSDSMSDQQSTKEGRVSGGIPKP</sequence>
<evidence type="ECO:0000256" key="1">
    <source>
        <dbReference type="SAM" id="MobiDB-lite"/>
    </source>
</evidence>
<keyword evidence="3" id="KW-1185">Reference proteome</keyword>
<evidence type="ECO:0000313" key="3">
    <source>
        <dbReference type="Proteomes" id="UP000799421"/>
    </source>
</evidence>
<feature type="compositionally biased region" description="Polar residues" evidence="1">
    <location>
        <begin position="178"/>
        <end position="189"/>
    </location>
</feature>
<accession>A0A6A7BWR0</accession>
<organism evidence="2 3">
    <name type="scientific">Piedraia hortae CBS 480.64</name>
    <dbReference type="NCBI Taxonomy" id="1314780"/>
    <lineage>
        <taxon>Eukaryota</taxon>
        <taxon>Fungi</taxon>
        <taxon>Dikarya</taxon>
        <taxon>Ascomycota</taxon>
        <taxon>Pezizomycotina</taxon>
        <taxon>Dothideomycetes</taxon>
        <taxon>Dothideomycetidae</taxon>
        <taxon>Capnodiales</taxon>
        <taxon>Piedraiaceae</taxon>
        <taxon>Piedraia</taxon>
    </lineage>
</organism>
<feature type="region of interest" description="Disordered" evidence="1">
    <location>
        <begin position="1"/>
        <end position="70"/>
    </location>
</feature>
<protein>
    <submittedName>
        <fullName evidence="2">Uncharacterized protein</fullName>
    </submittedName>
</protein>
<dbReference type="EMBL" id="MU006000">
    <property type="protein sequence ID" value="KAF2858928.1"/>
    <property type="molecule type" value="Genomic_DNA"/>
</dbReference>
<dbReference type="AlphaFoldDB" id="A0A6A7BWR0"/>
<gene>
    <name evidence="2" type="ORF">K470DRAFT_272001</name>
</gene>